<reference evidence="9 10" key="1">
    <citation type="submission" date="2017-11" db="EMBL/GenBank/DDBJ databases">
        <title>Bacterial isolate from king chilli rhizosphere.</title>
        <authorList>
            <person name="Takhelmayum P."/>
            <person name="Sarangthem I."/>
        </authorList>
    </citation>
    <scope>NUCLEOTIDE SEQUENCE [LARGE SCALE GENOMIC DNA]</scope>
    <source>
        <strain evidence="10">t26</strain>
    </source>
</reference>
<evidence type="ECO:0000256" key="7">
    <source>
        <dbReference type="SAM" id="Phobius"/>
    </source>
</evidence>
<dbReference type="RefSeq" id="WP_100543381.1">
    <property type="nucleotide sequence ID" value="NZ_PHQY01000612.1"/>
</dbReference>
<comment type="caution">
    <text evidence="9">The sequence shown here is derived from an EMBL/GenBank/DDBJ whole genome shotgun (WGS) entry which is preliminary data.</text>
</comment>
<feature type="transmembrane region" description="Helical" evidence="7">
    <location>
        <begin position="146"/>
        <end position="166"/>
    </location>
</feature>
<dbReference type="CDD" id="cd06173">
    <property type="entry name" value="MFS_MefA_like"/>
    <property type="match status" value="1"/>
</dbReference>
<gene>
    <name evidence="9" type="ORF">CWD94_12770</name>
</gene>
<dbReference type="SUPFAM" id="SSF103473">
    <property type="entry name" value="MFS general substrate transporter"/>
    <property type="match status" value="1"/>
</dbReference>
<protein>
    <recommendedName>
        <fullName evidence="8">Major facilitator superfamily (MFS) profile domain-containing protein</fullName>
    </recommendedName>
</protein>
<evidence type="ECO:0000256" key="1">
    <source>
        <dbReference type="ARBA" id="ARBA00004651"/>
    </source>
</evidence>
<proteinExistence type="predicted"/>
<dbReference type="EMBL" id="PHQY01000612">
    <property type="protein sequence ID" value="PJO43416.1"/>
    <property type="molecule type" value="Genomic_DNA"/>
</dbReference>
<feature type="domain" description="Major facilitator superfamily (MFS) profile" evidence="8">
    <location>
        <begin position="1"/>
        <end position="413"/>
    </location>
</feature>
<dbReference type="GO" id="GO:0005886">
    <property type="term" value="C:plasma membrane"/>
    <property type="evidence" value="ECO:0007669"/>
    <property type="project" value="UniProtKB-SubCell"/>
</dbReference>
<dbReference type="InterPro" id="IPR020846">
    <property type="entry name" value="MFS_dom"/>
</dbReference>
<evidence type="ECO:0000256" key="3">
    <source>
        <dbReference type="ARBA" id="ARBA00022475"/>
    </source>
</evidence>
<evidence type="ECO:0000256" key="2">
    <source>
        <dbReference type="ARBA" id="ARBA00022448"/>
    </source>
</evidence>
<keyword evidence="5 7" id="KW-1133">Transmembrane helix</keyword>
<evidence type="ECO:0000313" key="10">
    <source>
        <dbReference type="Proteomes" id="UP000232101"/>
    </source>
</evidence>
<keyword evidence="3" id="KW-1003">Cell membrane</keyword>
<dbReference type="Proteomes" id="UP000232101">
    <property type="component" value="Unassembled WGS sequence"/>
</dbReference>
<dbReference type="Gene3D" id="1.20.1250.20">
    <property type="entry name" value="MFS general substrate transporter like domains"/>
    <property type="match status" value="1"/>
</dbReference>
<name>A0A2M9Q5R1_9BACI</name>
<dbReference type="AlphaFoldDB" id="A0A2M9Q5R1"/>
<dbReference type="InterPro" id="IPR011701">
    <property type="entry name" value="MFS"/>
</dbReference>
<dbReference type="PANTHER" id="PTHR23513:SF6">
    <property type="entry name" value="MAJOR FACILITATOR SUPERFAMILY ASSOCIATED DOMAIN-CONTAINING PROTEIN"/>
    <property type="match status" value="1"/>
</dbReference>
<feature type="transmembrane region" description="Helical" evidence="7">
    <location>
        <begin position="300"/>
        <end position="321"/>
    </location>
</feature>
<feature type="transmembrane region" description="Helical" evidence="7">
    <location>
        <begin position="387"/>
        <end position="406"/>
    </location>
</feature>
<feature type="transmembrane region" description="Helical" evidence="7">
    <location>
        <begin position="269"/>
        <end position="293"/>
    </location>
</feature>
<feature type="transmembrane region" description="Helical" evidence="7">
    <location>
        <begin position="172"/>
        <end position="192"/>
    </location>
</feature>
<comment type="subcellular location">
    <subcellularLocation>
        <location evidence="1">Cell membrane</location>
        <topology evidence="1">Multi-pass membrane protein</topology>
    </subcellularLocation>
</comment>
<dbReference type="Pfam" id="PF07690">
    <property type="entry name" value="MFS_1"/>
    <property type="match status" value="1"/>
</dbReference>
<accession>A0A2M9Q5R1</accession>
<dbReference type="GO" id="GO:0022857">
    <property type="term" value="F:transmembrane transporter activity"/>
    <property type="evidence" value="ECO:0007669"/>
    <property type="project" value="InterPro"/>
</dbReference>
<keyword evidence="6 7" id="KW-0472">Membrane</keyword>
<feature type="transmembrane region" description="Helical" evidence="7">
    <location>
        <begin position="106"/>
        <end position="126"/>
    </location>
</feature>
<feature type="transmembrane region" description="Helical" evidence="7">
    <location>
        <begin position="80"/>
        <end position="100"/>
    </location>
</feature>
<evidence type="ECO:0000256" key="5">
    <source>
        <dbReference type="ARBA" id="ARBA00022989"/>
    </source>
</evidence>
<evidence type="ECO:0000313" key="9">
    <source>
        <dbReference type="EMBL" id="PJO43416.1"/>
    </source>
</evidence>
<evidence type="ECO:0000259" key="8">
    <source>
        <dbReference type="PROSITE" id="PS50850"/>
    </source>
</evidence>
<feature type="transmembrane region" description="Helical" evidence="7">
    <location>
        <begin position="239"/>
        <end position="257"/>
    </location>
</feature>
<feature type="transmembrane region" description="Helical" evidence="7">
    <location>
        <begin position="358"/>
        <end position="381"/>
    </location>
</feature>
<feature type="transmembrane region" description="Helical" evidence="7">
    <location>
        <begin position="20"/>
        <end position="42"/>
    </location>
</feature>
<dbReference type="InterPro" id="IPR036259">
    <property type="entry name" value="MFS_trans_sf"/>
</dbReference>
<dbReference type="PANTHER" id="PTHR23513">
    <property type="entry name" value="INTEGRAL MEMBRANE EFFLUX PROTEIN-RELATED"/>
    <property type="match status" value="1"/>
</dbReference>
<evidence type="ECO:0000256" key="4">
    <source>
        <dbReference type="ARBA" id="ARBA00022692"/>
    </source>
</evidence>
<dbReference type="PRINTS" id="PR01988">
    <property type="entry name" value="EXPORTERBACE"/>
</dbReference>
<keyword evidence="4 7" id="KW-0812">Transmembrane</keyword>
<evidence type="ECO:0000256" key="6">
    <source>
        <dbReference type="ARBA" id="ARBA00023136"/>
    </source>
</evidence>
<keyword evidence="2" id="KW-0813">Transport</keyword>
<organism evidence="9 10">
    <name type="scientific">Lysinibacillus xylanilyticus</name>
    <dbReference type="NCBI Taxonomy" id="582475"/>
    <lineage>
        <taxon>Bacteria</taxon>
        <taxon>Bacillati</taxon>
        <taxon>Bacillota</taxon>
        <taxon>Bacilli</taxon>
        <taxon>Bacillales</taxon>
        <taxon>Bacillaceae</taxon>
        <taxon>Lysinibacillus</taxon>
    </lineage>
</organism>
<feature type="transmembrane region" description="Helical" evidence="7">
    <location>
        <begin position="327"/>
        <end position="346"/>
    </location>
</feature>
<sequence length="429" mass="47057">MNLKSSFKRTIKSKGARPFLIAGFLSNLGDWIYFVGMSAFMYNQFGPVAIGLLSIIRQAAGMLFAPIAGYLSDKYSKKNLILLSNVFSALLMLVLLMFTLQNKHYLFLYLIVGILLTLVASIDRIATLSLVPSLVNKEDRLALNSLLNTVGTVSLMIAPIFGGLLLSSNALSLNFIFNSISFMISFFLILSVPSNIENEDKNNSLKTEENKNSHSLKSTYQTWTLGIKYIFNDKQIRPLTILMMLNHVVVGTTWVFTPKLAELIGQKNVGIGYLLTAIGIGSIIGTFIGAYIGNKSLYRAIGLGVIFLPITLIFCGIHDYLILSYTLVISLGIFANIGDGPMWTLLQKFTPQESSGRVFATVDVLSVAGMSLGSLITGILIDKLAFQYSLLTFGGIILLLSIYSTMELMQKSKKEEDIVGNQGVVANDK</sequence>
<feature type="transmembrane region" description="Helical" evidence="7">
    <location>
        <begin position="48"/>
        <end position="68"/>
    </location>
</feature>
<dbReference type="InterPro" id="IPR022324">
    <property type="entry name" value="Bacilysin_exporter_BacE_put"/>
</dbReference>
<dbReference type="PROSITE" id="PS50850">
    <property type="entry name" value="MFS"/>
    <property type="match status" value="1"/>
</dbReference>